<dbReference type="AlphaFoldDB" id="H5T7R0"/>
<dbReference type="EMBL" id="BAET01000002">
    <property type="protein sequence ID" value="GAB54337.1"/>
    <property type="molecule type" value="Genomic_DNA"/>
</dbReference>
<reference evidence="3 4" key="1">
    <citation type="journal article" date="2012" name="J. Bacteriol.">
        <title>Genome sequence of proteorhodopsin-containing sea ice bacterium Glaciecola punicea ACAM 611T.</title>
        <authorList>
            <person name="Qin Q.-L."/>
            <person name="Xie B.-B."/>
            <person name="Shu Y.-L."/>
            <person name="Rong J.-C."/>
            <person name="Zhao D.-L."/>
            <person name="Zhang X.-Y."/>
            <person name="Chen X.-L."/>
            <person name="Zhou B.-C."/>
            <person name="Zhanga Y.-Z."/>
        </authorList>
    </citation>
    <scope>NUCLEOTIDE SEQUENCE [LARGE SCALE GENOMIC DNA]</scope>
    <source>
        <strain evidence="3 4">ACAM 611</strain>
    </source>
</reference>
<keyword evidence="1" id="KW-0732">Signal</keyword>
<protein>
    <submittedName>
        <fullName evidence="3">Beta-lactamase</fullName>
    </submittedName>
</protein>
<gene>
    <name evidence="3" type="ORF">GPUN_0183</name>
</gene>
<accession>H5T7R0</accession>
<feature type="domain" description="Beta-lactamase-related" evidence="2">
    <location>
        <begin position="57"/>
        <end position="415"/>
    </location>
</feature>
<evidence type="ECO:0000259" key="2">
    <source>
        <dbReference type="Pfam" id="PF00144"/>
    </source>
</evidence>
<dbReference type="RefSeq" id="WP_006002461.1">
    <property type="nucleotide sequence ID" value="NZ_BAET01000002.1"/>
</dbReference>
<dbReference type="Pfam" id="PF00144">
    <property type="entry name" value="Beta-lactamase"/>
    <property type="match status" value="1"/>
</dbReference>
<name>H5T7R0_9ALTE</name>
<dbReference type="eggNOG" id="COG1680">
    <property type="taxonomic scope" value="Bacteria"/>
</dbReference>
<dbReference type="Gene3D" id="3.40.710.10">
    <property type="entry name" value="DD-peptidase/beta-lactamase superfamily"/>
    <property type="match status" value="1"/>
</dbReference>
<comment type="caution">
    <text evidence="3">The sequence shown here is derived from an EMBL/GenBank/DDBJ whole genome shotgun (WGS) entry which is preliminary data.</text>
</comment>
<dbReference type="InterPro" id="IPR001466">
    <property type="entry name" value="Beta-lactam-related"/>
</dbReference>
<dbReference type="SUPFAM" id="SSF56601">
    <property type="entry name" value="beta-lactamase/transpeptidase-like"/>
    <property type="match status" value="1"/>
</dbReference>
<dbReference type="PROSITE" id="PS51257">
    <property type="entry name" value="PROKAR_LIPOPROTEIN"/>
    <property type="match status" value="1"/>
</dbReference>
<evidence type="ECO:0000313" key="3">
    <source>
        <dbReference type="EMBL" id="GAB54337.1"/>
    </source>
</evidence>
<reference evidence="3 4" key="2">
    <citation type="journal article" date="2017" name="Antonie Van Leeuwenhoek">
        <title>Rhizobium rhizosphaerae sp. nov., a novel species isolated from rice rhizosphere.</title>
        <authorList>
            <person name="Zhao J.J."/>
            <person name="Zhang J."/>
            <person name="Zhang R.J."/>
            <person name="Zhang C.W."/>
            <person name="Yin H.Q."/>
            <person name="Zhang X.X."/>
        </authorList>
    </citation>
    <scope>NUCLEOTIDE SEQUENCE [LARGE SCALE GENOMIC DNA]</scope>
    <source>
        <strain evidence="3 4">ACAM 611</strain>
    </source>
</reference>
<dbReference type="InterPro" id="IPR050789">
    <property type="entry name" value="Diverse_Enzym_Activities"/>
</dbReference>
<dbReference type="InterPro" id="IPR012338">
    <property type="entry name" value="Beta-lactam/transpept-like"/>
</dbReference>
<dbReference type="PANTHER" id="PTHR43283:SF3">
    <property type="entry name" value="BETA-LACTAMASE FAMILY PROTEIN (AFU_ORTHOLOGUE AFUA_5G07500)"/>
    <property type="match status" value="1"/>
</dbReference>
<dbReference type="PANTHER" id="PTHR43283">
    <property type="entry name" value="BETA-LACTAMASE-RELATED"/>
    <property type="match status" value="1"/>
</dbReference>
<evidence type="ECO:0000313" key="4">
    <source>
        <dbReference type="Proteomes" id="UP000053586"/>
    </source>
</evidence>
<dbReference type="Proteomes" id="UP000053586">
    <property type="component" value="Unassembled WGS sequence"/>
</dbReference>
<evidence type="ECO:0000256" key="1">
    <source>
        <dbReference type="SAM" id="SignalP"/>
    </source>
</evidence>
<organism evidence="3 4">
    <name type="scientific">Glaciecola punicea ACAM 611</name>
    <dbReference type="NCBI Taxonomy" id="1121923"/>
    <lineage>
        <taxon>Bacteria</taxon>
        <taxon>Pseudomonadati</taxon>
        <taxon>Pseudomonadota</taxon>
        <taxon>Gammaproteobacteria</taxon>
        <taxon>Alteromonadales</taxon>
        <taxon>Alteromonadaceae</taxon>
        <taxon>Glaciecola</taxon>
    </lineage>
</organism>
<feature type="chain" id="PRO_5003598119" evidence="1">
    <location>
        <begin position="18"/>
        <end position="433"/>
    </location>
</feature>
<proteinExistence type="predicted"/>
<dbReference type="STRING" id="56804.BAE46_04205"/>
<sequence>MKLYTLLTCCIFLTACATTQQLQGEQQNTLGDATTLRPVESSGLVTQGLSQSRLARVDTAMRKYTDTQKLAGTVTLVARNQEIVHLSANGMRNLETNEEMTTDSIFRIYSMTKPITAVAALTLWEQGKFHMYDPIEKYLPELAELKVFAGMDGENMRFEPSDQPVRIIDLFLHTAGFSYGFTNSEVDKLYQALPPVSDNDSVETVLQRISALPLNHQPGTQWHYGINTDIIGFLVERISGMKLGDYMQQIIFDPLQMTDTAFYIPLEKRNRLVQIYGPGENSEIVALDEAPLGDFLSDPSVHNGGGGLVSTISDYYIFAQMLLNGGEYNGQRILGRKTVEYLRSNHLPANLIPFSPTSHGEGHALAMSVTVNSNDALLMGSDGDYGWGGAASTYFRIDPKENMIIIMMSQFVPSAFYPVRHDFKNTVYQSLVD</sequence>
<dbReference type="OrthoDB" id="119951at2"/>
<keyword evidence="4" id="KW-1185">Reference proteome</keyword>
<feature type="signal peptide" evidence="1">
    <location>
        <begin position="1"/>
        <end position="17"/>
    </location>
</feature>